<dbReference type="EMBL" id="CAJPEX010002155">
    <property type="protein sequence ID" value="CAG0920560.1"/>
    <property type="molecule type" value="Genomic_DNA"/>
</dbReference>
<evidence type="ECO:0000256" key="1">
    <source>
        <dbReference type="SAM" id="MobiDB-lite"/>
    </source>
</evidence>
<dbReference type="PANTHER" id="PTHR15924">
    <property type="entry name" value="CLE"/>
    <property type="match status" value="1"/>
</dbReference>
<dbReference type="EMBL" id="OA884192">
    <property type="protein sequence ID" value="CAD7280408.1"/>
    <property type="molecule type" value="Genomic_DNA"/>
</dbReference>
<evidence type="ECO:0000313" key="2">
    <source>
        <dbReference type="EMBL" id="CAD7280408.1"/>
    </source>
</evidence>
<accession>A0A7R9GGT5</accession>
<dbReference type="Proteomes" id="UP000678499">
    <property type="component" value="Unassembled WGS sequence"/>
</dbReference>
<evidence type="ECO:0000313" key="3">
    <source>
        <dbReference type="Proteomes" id="UP000678499"/>
    </source>
</evidence>
<dbReference type="AlphaFoldDB" id="A0A7R9GGT5"/>
<feature type="region of interest" description="Disordered" evidence="1">
    <location>
        <begin position="103"/>
        <end position="122"/>
    </location>
</feature>
<keyword evidence="3" id="KW-1185">Reference proteome</keyword>
<sequence length="250" mass="28397">MFRRKLTALEYENAQNVDLTEPRNFRALVSWLEDRKIRNYKEQDRTGLRNIDAPDWEQHFLQYLDNLVCPVDPLGGDRNAVLDWLLGYAVRLEFADKRQEYNNENKTTTTTTTTAANAPVSENPLDKLDFQHADFVRGVNSLADALNIAPHPDHLLRLKACSRLMQDRLQGYVANGKTFPAPEGQPFPLQDTDLGFDTKDPVLNEAAKILRLLFVHDIRSLQTRVNEIIVAAQKVTANPKTDTRLGKVGS</sequence>
<protein>
    <recommendedName>
        <fullName evidence="4">RNA transcription, translation and transport factor protein</fullName>
    </recommendedName>
</protein>
<organism evidence="2">
    <name type="scientific">Notodromas monacha</name>
    <dbReference type="NCBI Taxonomy" id="399045"/>
    <lineage>
        <taxon>Eukaryota</taxon>
        <taxon>Metazoa</taxon>
        <taxon>Ecdysozoa</taxon>
        <taxon>Arthropoda</taxon>
        <taxon>Crustacea</taxon>
        <taxon>Oligostraca</taxon>
        <taxon>Ostracoda</taxon>
        <taxon>Podocopa</taxon>
        <taxon>Podocopida</taxon>
        <taxon>Cypridocopina</taxon>
        <taxon>Cypridoidea</taxon>
        <taxon>Cyprididae</taxon>
        <taxon>Notodromas</taxon>
    </lineage>
</organism>
<gene>
    <name evidence="2" type="ORF">NMOB1V02_LOCUS8068</name>
</gene>
<dbReference type="OrthoDB" id="514167at2759"/>
<evidence type="ECO:0008006" key="4">
    <source>
        <dbReference type="Google" id="ProtNLM"/>
    </source>
</evidence>
<dbReference type="Pfam" id="PF10036">
    <property type="entry name" value="RLL"/>
    <property type="match status" value="1"/>
</dbReference>
<dbReference type="InterPro" id="IPR019265">
    <property type="entry name" value="RTRAF"/>
</dbReference>
<reference evidence="2" key="1">
    <citation type="submission" date="2020-11" db="EMBL/GenBank/DDBJ databases">
        <authorList>
            <person name="Tran Van P."/>
        </authorList>
    </citation>
    <scope>NUCLEOTIDE SEQUENCE</scope>
</reference>
<name>A0A7R9GGT5_9CRUS</name>
<proteinExistence type="predicted"/>